<dbReference type="PROSITE" id="PS50106">
    <property type="entry name" value="PDZ"/>
    <property type="match status" value="4"/>
</dbReference>
<keyword evidence="6" id="KW-1185">Reference proteome</keyword>
<dbReference type="InterPro" id="IPR008144">
    <property type="entry name" value="Guanylate_kin-like_dom"/>
</dbReference>
<dbReference type="GO" id="GO:0035331">
    <property type="term" value="P:negative regulation of hippo signaling"/>
    <property type="evidence" value="ECO:0007669"/>
    <property type="project" value="TreeGrafter"/>
</dbReference>
<dbReference type="Pfam" id="PF00595">
    <property type="entry name" value="PDZ"/>
    <property type="match status" value="3"/>
</dbReference>
<feature type="region of interest" description="Disordered" evidence="2">
    <location>
        <begin position="1551"/>
        <end position="1583"/>
    </location>
</feature>
<dbReference type="Proteomes" id="UP000606786">
    <property type="component" value="Unassembled WGS sequence"/>
</dbReference>
<evidence type="ECO:0000259" key="4">
    <source>
        <dbReference type="PROSITE" id="PS50106"/>
    </source>
</evidence>
<feature type="region of interest" description="Disordered" evidence="2">
    <location>
        <begin position="1"/>
        <end position="81"/>
    </location>
</feature>
<feature type="compositionally biased region" description="Gly residues" evidence="2">
    <location>
        <begin position="1254"/>
        <end position="1277"/>
    </location>
</feature>
<feature type="compositionally biased region" description="Low complexity" evidence="2">
    <location>
        <begin position="1558"/>
        <end position="1583"/>
    </location>
</feature>
<dbReference type="EMBL" id="CAJHJT010000012">
    <property type="protein sequence ID" value="CAD7000056.1"/>
    <property type="molecule type" value="Genomic_DNA"/>
</dbReference>
<dbReference type="Pfam" id="PF00625">
    <property type="entry name" value="Guanylate_kin"/>
    <property type="match status" value="1"/>
</dbReference>
<feature type="region of interest" description="Disordered" evidence="2">
    <location>
        <begin position="751"/>
        <end position="866"/>
    </location>
</feature>
<reference evidence="5" key="1">
    <citation type="submission" date="2020-11" db="EMBL/GenBank/DDBJ databases">
        <authorList>
            <person name="Whitehead M."/>
        </authorList>
    </citation>
    <scope>NUCLEOTIDE SEQUENCE</scope>
    <source>
        <strain evidence="5">EGII</strain>
    </source>
</reference>
<dbReference type="Gene3D" id="3.40.50.300">
    <property type="entry name" value="P-loop containing nucleotide triphosphate hydrolases"/>
    <property type="match status" value="1"/>
</dbReference>
<gene>
    <name evidence="5" type="ORF">CCAP1982_LOCUS8560</name>
</gene>
<feature type="domain" description="PDZ" evidence="4">
    <location>
        <begin position="1591"/>
        <end position="1671"/>
    </location>
</feature>
<sequence>MAKMASGDLSLTSTSSQEEESPEYVGYDRTLRPTLNAGGGGSNAANNNGQSGGNSSSGGSGVVSGGSVSGSGGGGSGGGGGGVNNNNANVANGTPYDVLKTSPFSPASYMELSQLRHQRADALCRCEELRDQVAYYQEQYVSAMTQLESSERNKFIDVLAENARLKQQNTKLERQLIRLENENGNKSGNAAANSYYYSSGGGGGDGRGGGGGGGGKCDGNCAENEKLLEELHLCKERNADLLKERSVIAAEREKYKNSFGSTIAELDNVKKERNFYRESRENFNLLRDTMDKEIQKLKSLLSEESKKVFLITVERNRIDEELKQLLSEKDNVLHEHQKMFDDLSAAKKEIENYKKNDLLYQAEINKLHQANAELQKRDLLKSNSWSKEFSDSKDDFKEVEKLRKSLEKANSEVERALQDAEQAKGVRDWAISQREKIVQERDSVKSLCDNLRKERDKAISDLLSAIRDSEKIKKQKDEAQKKIDVLKEQIENQNIDSASRRSFRMSTYEAEDLLDIELNYHSDSDIGIILDDSNNRQLVCGVTNSSPAFGKLKMNDVICKVNNLDCQTMTKRMVLDEIRSSAPRCKLLVSRTRHSKRHFYTVHLNMQNNMNHGLSLDTGVFISKIEPNSLAAYEPELDVGDRVLSINNKSMEGIHSVDDVMGLLNDERNDAITIFALKNVQDMMGYGDGQRRMTTSSAQTDSIDSMHRMTSAKHPSKFSEMLSIFKKIHISKPGTDVDHFTQEHDALAELDSVLSENSSEKPRRGKRSKKEKEAAAKSMGTWPRANILNATHENPTGTIVQQREKKRPPLALFTAGPINVDKDDERETSDEQPPPLPPQAKPPAHMRNGISGGGNTIKTNPHRNSNPIPASALFTPSPISSGMPNVNGGSSNNSNVYANYRHSVYAEPQLDNVGLLGEPTKPLQRPAPIMGANMRVKMPPVPDKYGNQRVHNYQNRYSLNITPTEFYKTSGQQAQQQVIHSGNGVEFLPRKPYIFDMLNSGNAGMSGGGGGGGGGSNVMGGGVSIPSSVSSSKSQPHPVLYAPMHLQPPNFARSSSTTQQNSLDMISIKSQNSIDSILSAKSPPISECAVMNHYQKRGVPMPQAAAPVPNKNVSKYPSDSESIASGIMSASVGGGVSGGGSGANSVLFHSNNMAAPMHNRHSQLFPTFTQNSINAMRQIRHSSPLTLPSSHPHSHTPHAHSSAQQSQHGVDTAAGSAIGIPTSSVDKFDMDFMAPMHSHPYVQDYPLYHPHSGGVPGGSGHGGHGGHGSHGGGGIIYEGGTFPRKKDHQRLRIPSNPSVASKNSAGVKNSSGSIDHHYCGGIPNIPSSMSGAPPSMLMHHSAIAAVAANGGGSGRGSPMPQVHVEVLSHGGSKRNSNAPSDFLCPGDLRRVTIEKSDKSLGITIQCNNNGGGIFVSTVADKSIATRAGLQVGDQLLEVCGINMRSATNDIAANVLRQCGNSITMLVQYNPEKFHSGEYDGTNNLETESPVNHSGSPTPRNSPRPPARTMMSSLPPLPMSPPTSGNPLAQQSNIMPQSSSLLSTQSIKDQSFADSLENQSDISSSQDLPSSAATTTTTASTTSTVYEEEARYVTLCMDKSKNLGIKLFGGNKVGIFVHDVHPGSPSDIAGIRKGDQILEYNGVDLRCVTAEQAANEISKLTDTVTLLVQNKLKKLKQIKDKTGDSFYIRVGFDRIGELNDGDLRFVKDEVLYVDNTVFNGTFGLWRAWKLDAKGHRKECGIIPSQMKVEEELRAGEVVDCEGGTARRGSTSARRSFFRRKKHQRSSSRDSTEIASFSNTQLSFFPDSGILNDDGGILSYQRVERLDSPVRRPVLIIGPLSECVMQRLTIDFSNLFKMCEVTTMDCSQNAMEEGLQENIFVDYRRRGNKFECTTVENINNACKNDRRHCILDISPSAVERLQRLQIYPIVLLLRFKSAKQIREIRDFGIDKISAKAAKEMYERALKLEADYKQYISAVIPGVSIKHMCTQIKDAVDKELDKLLWVPVSG</sequence>
<dbReference type="CDD" id="cd00136">
    <property type="entry name" value="PDZ_canonical"/>
    <property type="match status" value="1"/>
</dbReference>
<feature type="domain" description="PDZ" evidence="4">
    <location>
        <begin position="601"/>
        <end position="654"/>
    </location>
</feature>
<feature type="compositionally biased region" description="Pro residues" evidence="2">
    <location>
        <begin position="832"/>
        <end position="841"/>
    </location>
</feature>
<feature type="compositionally biased region" description="Polar residues" evidence="2">
    <location>
        <begin position="788"/>
        <end position="801"/>
    </location>
</feature>
<feature type="domain" description="PDZ" evidence="4">
    <location>
        <begin position="1390"/>
        <end position="1470"/>
    </location>
</feature>
<dbReference type="SUPFAM" id="SSF50156">
    <property type="entry name" value="PDZ domain-like"/>
    <property type="match status" value="4"/>
</dbReference>
<feature type="coiled-coil region" evidence="1">
    <location>
        <begin position="287"/>
        <end position="356"/>
    </location>
</feature>
<feature type="compositionally biased region" description="Polar residues" evidence="2">
    <location>
        <begin position="856"/>
        <end position="866"/>
    </location>
</feature>
<evidence type="ECO:0000256" key="1">
    <source>
        <dbReference type="SAM" id="Coils"/>
    </source>
</evidence>
<dbReference type="CDD" id="cd06767">
    <property type="entry name" value="PDZ3_DLG5-like"/>
    <property type="match status" value="1"/>
</dbReference>
<feature type="compositionally biased region" description="Polar residues" evidence="2">
    <location>
        <begin position="1295"/>
        <end position="1312"/>
    </location>
</feature>
<feature type="compositionally biased region" description="Low complexity" evidence="2">
    <location>
        <begin position="1199"/>
        <end position="1208"/>
    </location>
</feature>
<dbReference type="SUPFAM" id="SSF52540">
    <property type="entry name" value="P-loop containing nucleoside triphosphate hydrolases"/>
    <property type="match status" value="1"/>
</dbReference>
<evidence type="ECO:0000313" key="6">
    <source>
        <dbReference type="Proteomes" id="UP000606786"/>
    </source>
</evidence>
<dbReference type="InterPro" id="IPR036034">
    <property type="entry name" value="PDZ_sf"/>
</dbReference>
<protein>
    <submittedName>
        <fullName evidence="5">(Mediterranean fruit fly) hypothetical protein</fullName>
    </submittedName>
</protein>
<dbReference type="SMART" id="SM00228">
    <property type="entry name" value="PDZ"/>
    <property type="match status" value="4"/>
</dbReference>
<dbReference type="GO" id="GO:0005886">
    <property type="term" value="C:plasma membrane"/>
    <property type="evidence" value="ECO:0007669"/>
    <property type="project" value="TreeGrafter"/>
</dbReference>
<dbReference type="OrthoDB" id="10067129at2759"/>
<dbReference type="SMART" id="SM00072">
    <property type="entry name" value="GuKc"/>
    <property type="match status" value="1"/>
</dbReference>
<keyword evidence="1" id="KW-0175">Coiled coil</keyword>
<feature type="coiled-coil region" evidence="1">
    <location>
        <begin position="396"/>
        <end position="496"/>
    </location>
</feature>
<dbReference type="InterPro" id="IPR027417">
    <property type="entry name" value="P-loop_NTPase"/>
</dbReference>
<dbReference type="InterPro" id="IPR008145">
    <property type="entry name" value="GK/Ca_channel_bsu"/>
</dbReference>
<dbReference type="FunFam" id="2.30.42.10:FF:000365">
    <property type="entry name" value="Discs large 5, isoform C"/>
    <property type="match status" value="1"/>
</dbReference>
<feature type="region of interest" description="Disordered" evidence="2">
    <location>
        <begin position="1252"/>
        <end position="1312"/>
    </location>
</feature>
<dbReference type="InterPro" id="IPR001478">
    <property type="entry name" value="PDZ"/>
</dbReference>
<feature type="coiled-coil region" evidence="1">
    <location>
        <begin position="112"/>
        <end position="189"/>
    </location>
</feature>
<dbReference type="PROSITE" id="PS50052">
    <property type="entry name" value="GUANYLATE_KINASE_2"/>
    <property type="match status" value="1"/>
</dbReference>
<dbReference type="Gene3D" id="2.30.42.10">
    <property type="match status" value="4"/>
</dbReference>
<dbReference type="PANTHER" id="PTHR46360">
    <property type="entry name" value="DISKS LARGE HOMOLOG 5"/>
    <property type="match status" value="1"/>
</dbReference>
<dbReference type="PANTHER" id="PTHR46360:SF1">
    <property type="entry name" value="DISKS LARGE HOMOLOG 5"/>
    <property type="match status" value="1"/>
</dbReference>
<feature type="region of interest" description="Disordered" evidence="2">
    <location>
        <begin position="1183"/>
        <end position="1218"/>
    </location>
</feature>
<dbReference type="Gene3D" id="2.30.30.40">
    <property type="entry name" value="SH3 Domains"/>
    <property type="match status" value="1"/>
</dbReference>
<accession>A0A811UQG9</accession>
<evidence type="ECO:0000313" key="5">
    <source>
        <dbReference type="EMBL" id="CAD7000056.1"/>
    </source>
</evidence>
<dbReference type="CDD" id="cd11860">
    <property type="entry name" value="SH3_DLG5"/>
    <property type="match status" value="1"/>
</dbReference>
<dbReference type="InterPro" id="IPR053004">
    <property type="entry name" value="MAGUK_Signaling_Regulators"/>
</dbReference>
<organism evidence="5 6">
    <name type="scientific">Ceratitis capitata</name>
    <name type="common">Mediterranean fruit fly</name>
    <name type="synonym">Tephritis capitata</name>
    <dbReference type="NCBI Taxonomy" id="7213"/>
    <lineage>
        <taxon>Eukaryota</taxon>
        <taxon>Metazoa</taxon>
        <taxon>Ecdysozoa</taxon>
        <taxon>Arthropoda</taxon>
        <taxon>Hexapoda</taxon>
        <taxon>Insecta</taxon>
        <taxon>Pterygota</taxon>
        <taxon>Neoptera</taxon>
        <taxon>Endopterygota</taxon>
        <taxon>Diptera</taxon>
        <taxon>Brachycera</taxon>
        <taxon>Muscomorpha</taxon>
        <taxon>Tephritoidea</taxon>
        <taxon>Tephritidae</taxon>
        <taxon>Ceratitis</taxon>
        <taxon>Ceratitis</taxon>
    </lineage>
</organism>
<feature type="domain" description="Guanylate kinase-like" evidence="3">
    <location>
        <begin position="1865"/>
        <end position="1994"/>
    </location>
</feature>
<evidence type="ECO:0000256" key="2">
    <source>
        <dbReference type="SAM" id="MobiDB-lite"/>
    </source>
</evidence>
<proteinExistence type="predicted"/>
<feature type="domain" description="PDZ" evidence="4">
    <location>
        <begin position="515"/>
        <end position="593"/>
    </location>
</feature>
<feature type="compositionally biased region" description="Polar residues" evidence="2">
    <location>
        <begin position="1480"/>
        <end position="1498"/>
    </location>
</feature>
<feature type="compositionally biased region" description="Gly residues" evidence="2">
    <location>
        <begin position="50"/>
        <end position="81"/>
    </location>
</feature>
<dbReference type="InterPro" id="IPR035537">
    <property type="entry name" value="DLG5_SH3"/>
</dbReference>
<comment type="caution">
    <text evidence="5">The sequence shown here is derived from an EMBL/GenBank/DDBJ whole genome shotgun (WGS) entry which is preliminary data.</text>
</comment>
<feature type="region of interest" description="Disordered" evidence="2">
    <location>
        <begin position="1476"/>
        <end position="1531"/>
    </location>
</feature>
<name>A0A811UQG9_CERCA</name>
<evidence type="ECO:0000259" key="3">
    <source>
        <dbReference type="PROSITE" id="PS50052"/>
    </source>
</evidence>